<name>A0A8C9HXN7_9PRIM</name>
<reference evidence="2" key="1">
    <citation type="submission" date="2025-08" db="UniProtKB">
        <authorList>
            <consortium name="Ensembl"/>
        </authorList>
    </citation>
    <scope>IDENTIFICATION</scope>
</reference>
<dbReference type="InterPro" id="IPR019351">
    <property type="entry name" value="DUF2039"/>
</dbReference>
<accession>A0A8C9HXN7</accession>
<dbReference type="Proteomes" id="UP000694416">
    <property type="component" value="Unplaced"/>
</dbReference>
<sequence>MSSCPFSQKRNVVRSRPQKHQNTSGFKNNKFWASVQTKKISAKFHDGICQLCKEVPEWHALINYNKHKPLSKPKKCVKCL</sequence>
<feature type="region of interest" description="Disordered" evidence="1">
    <location>
        <begin position="1"/>
        <end position="27"/>
    </location>
</feature>
<organism evidence="2 3">
    <name type="scientific">Piliocolobus tephrosceles</name>
    <name type="common">Ugandan red Colobus</name>
    <dbReference type="NCBI Taxonomy" id="591936"/>
    <lineage>
        <taxon>Eukaryota</taxon>
        <taxon>Metazoa</taxon>
        <taxon>Chordata</taxon>
        <taxon>Craniata</taxon>
        <taxon>Vertebrata</taxon>
        <taxon>Euteleostomi</taxon>
        <taxon>Mammalia</taxon>
        <taxon>Eutheria</taxon>
        <taxon>Euarchontoglires</taxon>
        <taxon>Primates</taxon>
        <taxon>Haplorrhini</taxon>
        <taxon>Catarrhini</taxon>
        <taxon>Cercopithecidae</taxon>
        <taxon>Colobinae</taxon>
        <taxon>Piliocolobus</taxon>
    </lineage>
</organism>
<evidence type="ECO:0000256" key="1">
    <source>
        <dbReference type="SAM" id="MobiDB-lite"/>
    </source>
</evidence>
<dbReference type="PANTHER" id="PTHR22876">
    <property type="entry name" value="ZGC:101016"/>
    <property type="match status" value="1"/>
</dbReference>
<evidence type="ECO:0000313" key="3">
    <source>
        <dbReference type="Proteomes" id="UP000694416"/>
    </source>
</evidence>
<proteinExistence type="predicted"/>
<evidence type="ECO:0000313" key="2">
    <source>
        <dbReference type="Ensembl" id="ENSPTEP00000027701.1"/>
    </source>
</evidence>
<dbReference type="AlphaFoldDB" id="A0A8C9HXN7"/>
<dbReference type="Pfam" id="PF10217">
    <property type="entry name" value="DUF2039"/>
    <property type="match status" value="1"/>
</dbReference>
<dbReference type="Ensembl" id="ENSPTET00000038791.1">
    <property type="protein sequence ID" value="ENSPTEP00000027701.1"/>
    <property type="gene ID" value="ENSPTEG00000027506.1"/>
</dbReference>
<dbReference type="PANTHER" id="PTHR22876:SF5">
    <property type="entry name" value="CHROMOSOME 9 OPEN READING FRAME 85"/>
    <property type="match status" value="1"/>
</dbReference>
<reference evidence="2" key="2">
    <citation type="submission" date="2025-09" db="UniProtKB">
        <authorList>
            <consortium name="Ensembl"/>
        </authorList>
    </citation>
    <scope>IDENTIFICATION</scope>
</reference>
<feature type="compositionally biased region" description="Polar residues" evidence="1">
    <location>
        <begin position="1"/>
        <end position="10"/>
    </location>
</feature>
<keyword evidence="3" id="KW-1185">Reference proteome</keyword>
<protein>
    <submittedName>
        <fullName evidence="2">Uncharacterized protein</fullName>
    </submittedName>
</protein>